<dbReference type="STRING" id="409849.ENSPMGP00000015881"/>
<name>A0A3B4AKL8_9GOBI</name>
<accession>A0A3B4AKL8</accession>
<organism evidence="4 5">
    <name type="scientific">Periophthalmus magnuspinnatus</name>
    <dbReference type="NCBI Taxonomy" id="409849"/>
    <lineage>
        <taxon>Eukaryota</taxon>
        <taxon>Metazoa</taxon>
        <taxon>Chordata</taxon>
        <taxon>Craniata</taxon>
        <taxon>Vertebrata</taxon>
        <taxon>Euteleostomi</taxon>
        <taxon>Actinopterygii</taxon>
        <taxon>Neopterygii</taxon>
        <taxon>Teleostei</taxon>
        <taxon>Neoteleostei</taxon>
        <taxon>Acanthomorphata</taxon>
        <taxon>Gobiaria</taxon>
        <taxon>Gobiiformes</taxon>
        <taxon>Gobioidei</taxon>
        <taxon>Gobiidae</taxon>
        <taxon>Oxudercinae</taxon>
        <taxon>Periophthalmus</taxon>
    </lineage>
</organism>
<feature type="domain" description="DUF1899" evidence="3">
    <location>
        <begin position="5"/>
        <end position="69"/>
    </location>
</feature>
<proteinExistence type="predicted"/>
<protein>
    <recommendedName>
        <fullName evidence="3">DUF1899 domain-containing protein</fullName>
    </recommendedName>
</protein>
<dbReference type="Gene3D" id="2.130.10.10">
    <property type="entry name" value="YVTN repeat-like/Quinoprotein amine dehydrogenase"/>
    <property type="match status" value="1"/>
</dbReference>
<evidence type="ECO:0000313" key="4">
    <source>
        <dbReference type="Ensembl" id="ENSPMGP00000017245.1"/>
    </source>
</evidence>
<dbReference type="InterPro" id="IPR015048">
    <property type="entry name" value="DUF1899"/>
</dbReference>
<dbReference type="GO" id="GO:0051015">
    <property type="term" value="F:actin filament binding"/>
    <property type="evidence" value="ECO:0007669"/>
    <property type="project" value="TreeGrafter"/>
</dbReference>
<dbReference type="Pfam" id="PF08953">
    <property type="entry name" value="DUF1899"/>
    <property type="match status" value="1"/>
</dbReference>
<dbReference type="InterPro" id="IPR015505">
    <property type="entry name" value="Coronin"/>
</dbReference>
<dbReference type="Proteomes" id="UP000261520">
    <property type="component" value="Unplaced"/>
</dbReference>
<evidence type="ECO:0000256" key="1">
    <source>
        <dbReference type="ARBA" id="ARBA00022574"/>
    </source>
</evidence>
<keyword evidence="5" id="KW-1185">Reference proteome</keyword>
<sequence>MSWRPTYRSSKFRNVYGKVANREHCFDGVPITKNVHDSHFCAVNAKYIAVVTESAGGGSFIVIPIGQVCSG</sequence>
<evidence type="ECO:0000259" key="3">
    <source>
        <dbReference type="SMART" id="SM01166"/>
    </source>
</evidence>
<dbReference type="Ensembl" id="ENSPMGT00000016947.1">
    <property type="protein sequence ID" value="ENSPMGP00000015881.1"/>
    <property type="gene ID" value="ENSPMGG00000013025.1"/>
</dbReference>
<dbReference type="SMART" id="SM01166">
    <property type="entry name" value="DUF1899"/>
    <property type="match status" value="1"/>
</dbReference>
<evidence type="ECO:0000256" key="2">
    <source>
        <dbReference type="ARBA" id="ARBA00022737"/>
    </source>
</evidence>
<dbReference type="Ensembl" id="ENSPMGT00000018410.1">
    <property type="protein sequence ID" value="ENSPMGP00000017245.1"/>
    <property type="gene ID" value="ENSPMGG00000014122.1"/>
</dbReference>
<dbReference type="PANTHER" id="PTHR10856">
    <property type="entry name" value="CORONIN"/>
    <property type="match status" value="1"/>
</dbReference>
<keyword evidence="1" id="KW-0853">WD repeat</keyword>
<dbReference type="InterPro" id="IPR015943">
    <property type="entry name" value="WD40/YVTN_repeat-like_dom_sf"/>
</dbReference>
<keyword evidence="2" id="KW-0677">Repeat</keyword>
<dbReference type="PANTHER" id="PTHR10856:SF17">
    <property type="entry name" value="CORONIN-2B"/>
    <property type="match status" value="1"/>
</dbReference>
<evidence type="ECO:0000313" key="5">
    <source>
        <dbReference type="Proteomes" id="UP000261520"/>
    </source>
</evidence>
<dbReference type="AlphaFoldDB" id="A0A3B4AKL8"/>
<reference evidence="4" key="1">
    <citation type="submission" date="2025-05" db="UniProtKB">
        <authorList>
            <consortium name="Ensembl"/>
        </authorList>
    </citation>
    <scope>IDENTIFICATION</scope>
</reference>